<keyword evidence="6" id="KW-0963">Cytoplasm</keyword>
<dbReference type="Pfam" id="PF01351">
    <property type="entry name" value="RNase_HII"/>
    <property type="match status" value="1"/>
</dbReference>
<dbReference type="GO" id="GO:0004523">
    <property type="term" value="F:RNA-DNA hybrid ribonuclease activity"/>
    <property type="evidence" value="ECO:0007669"/>
    <property type="project" value="UniProtKB-UniRule"/>
</dbReference>
<dbReference type="GO" id="GO:0005737">
    <property type="term" value="C:cytoplasm"/>
    <property type="evidence" value="ECO:0007669"/>
    <property type="project" value="UniProtKB-SubCell"/>
</dbReference>
<feature type="binding site" evidence="12">
    <location>
        <position position="25"/>
    </location>
    <ligand>
        <name>a divalent metal cation</name>
        <dbReference type="ChEBI" id="CHEBI:60240"/>
    </ligand>
</feature>
<sequence>MVHIPSFLQEIGSLSSGEGWVIGCDEVGRGCLAGPVVAAAVVFRWDPDTFVRRSTLLRYVRDSKMLSAKQRSAALTSIHAEAASFAVGVVEPHEIDTLNIHNASLLAMRKAIDGLERVWTEQSRPLVLIDGRFEIPKLPFAQRAIVDGDADVFSIAAASIVAKEYRDHFMHELHNVLPLYGFDRHVGYATKQHHEAILEHGLTPHHRRSFCGKYLLAQSPSCP</sequence>
<dbReference type="PANTHER" id="PTHR10954">
    <property type="entry name" value="RIBONUCLEASE H2 SUBUNIT A"/>
    <property type="match status" value="1"/>
</dbReference>
<evidence type="ECO:0000256" key="12">
    <source>
        <dbReference type="PROSITE-ProRule" id="PRU01319"/>
    </source>
</evidence>
<evidence type="ECO:0000256" key="2">
    <source>
        <dbReference type="ARBA" id="ARBA00001946"/>
    </source>
</evidence>
<comment type="similarity">
    <text evidence="5 13">Belongs to the RNase HII family.</text>
</comment>
<protein>
    <recommendedName>
        <fullName evidence="13">Ribonuclease</fullName>
        <ecNumber evidence="13">3.1.26.4</ecNumber>
    </recommendedName>
</protein>
<dbReference type="EMBL" id="LCRD01000038">
    <property type="protein sequence ID" value="KKW29608.1"/>
    <property type="molecule type" value="Genomic_DNA"/>
</dbReference>
<dbReference type="InterPro" id="IPR036397">
    <property type="entry name" value="RNaseH_sf"/>
</dbReference>
<name>A0A0G1XED8_9BACT</name>
<reference evidence="15 16" key="1">
    <citation type="journal article" date="2015" name="Nature">
        <title>rRNA introns, odd ribosomes, and small enigmatic genomes across a large radiation of phyla.</title>
        <authorList>
            <person name="Brown C.T."/>
            <person name="Hug L.A."/>
            <person name="Thomas B.C."/>
            <person name="Sharon I."/>
            <person name="Castelle C.J."/>
            <person name="Singh A."/>
            <person name="Wilkins M.J."/>
            <person name="Williams K.H."/>
            <person name="Banfield J.F."/>
        </authorList>
    </citation>
    <scope>NUCLEOTIDE SEQUENCE [LARGE SCALE GENOMIC DNA]</scope>
</reference>
<evidence type="ECO:0000256" key="7">
    <source>
        <dbReference type="ARBA" id="ARBA00022722"/>
    </source>
</evidence>
<evidence type="ECO:0000313" key="15">
    <source>
        <dbReference type="EMBL" id="KKW29608.1"/>
    </source>
</evidence>
<evidence type="ECO:0000256" key="1">
    <source>
        <dbReference type="ARBA" id="ARBA00000077"/>
    </source>
</evidence>
<dbReference type="Gene3D" id="3.30.420.10">
    <property type="entry name" value="Ribonuclease H-like superfamily/Ribonuclease H"/>
    <property type="match status" value="1"/>
</dbReference>
<evidence type="ECO:0000256" key="10">
    <source>
        <dbReference type="ARBA" id="ARBA00022801"/>
    </source>
</evidence>
<dbReference type="CDD" id="cd07182">
    <property type="entry name" value="RNase_HII_bacteria_HII_like"/>
    <property type="match status" value="1"/>
</dbReference>
<dbReference type="GO" id="GO:0046872">
    <property type="term" value="F:metal ion binding"/>
    <property type="evidence" value="ECO:0007669"/>
    <property type="project" value="UniProtKB-KW"/>
</dbReference>
<comment type="cofactor">
    <cofactor evidence="12">
        <name>Mn(2+)</name>
        <dbReference type="ChEBI" id="CHEBI:29035"/>
    </cofactor>
    <cofactor evidence="12">
        <name>Mg(2+)</name>
        <dbReference type="ChEBI" id="CHEBI:18420"/>
    </cofactor>
    <text evidence="12">Manganese or magnesium. Binds 1 divalent metal ion per monomer in the absence of substrate. May bind a second metal ion after substrate binding.</text>
</comment>
<comment type="caution">
    <text evidence="15">The sequence shown here is derived from an EMBL/GenBank/DDBJ whole genome shotgun (WGS) entry which is preliminary data.</text>
</comment>
<keyword evidence="11" id="KW-0464">Manganese</keyword>
<dbReference type="AlphaFoldDB" id="A0A0G1XED8"/>
<comment type="function">
    <text evidence="3 13">Endonuclease that specifically degrades the RNA of RNA-DNA hybrids.</text>
</comment>
<dbReference type="GO" id="GO:0043137">
    <property type="term" value="P:DNA replication, removal of RNA primer"/>
    <property type="evidence" value="ECO:0007669"/>
    <property type="project" value="TreeGrafter"/>
</dbReference>
<evidence type="ECO:0000256" key="9">
    <source>
        <dbReference type="ARBA" id="ARBA00022759"/>
    </source>
</evidence>
<feature type="binding site" evidence="12">
    <location>
        <position position="26"/>
    </location>
    <ligand>
        <name>a divalent metal cation</name>
        <dbReference type="ChEBI" id="CHEBI:60240"/>
    </ligand>
</feature>
<comment type="cofactor">
    <cofactor evidence="2">
        <name>Mg(2+)</name>
        <dbReference type="ChEBI" id="CHEBI:18420"/>
    </cofactor>
</comment>
<dbReference type="Proteomes" id="UP000034846">
    <property type="component" value="Unassembled WGS sequence"/>
</dbReference>
<organism evidence="15 16">
    <name type="scientific">Candidatus Uhrbacteria bacterium GW2011_GWD2_52_7</name>
    <dbReference type="NCBI Taxonomy" id="1618989"/>
    <lineage>
        <taxon>Bacteria</taxon>
        <taxon>Candidatus Uhriibacteriota</taxon>
    </lineage>
</organism>
<dbReference type="GO" id="GO:0006298">
    <property type="term" value="P:mismatch repair"/>
    <property type="evidence" value="ECO:0007669"/>
    <property type="project" value="TreeGrafter"/>
</dbReference>
<dbReference type="NCBIfam" id="NF000595">
    <property type="entry name" value="PRK00015.1-3"/>
    <property type="match status" value="1"/>
</dbReference>
<keyword evidence="9 12" id="KW-0255">Endonuclease</keyword>
<evidence type="ECO:0000259" key="14">
    <source>
        <dbReference type="PROSITE" id="PS51975"/>
    </source>
</evidence>
<comment type="catalytic activity">
    <reaction evidence="1 12 13">
        <text>Endonucleolytic cleavage to 5'-phosphomonoester.</text>
        <dbReference type="EC" id="3.1.26.4"/>
    </reaction>
</comment>
<dbReference type="InterPro" id="IPR022898">
    <property type="entry name" value="RNase_HII"/>
</dbReference>
<keyword evidence="7 12" id="KW-0540">Nuclease</keyword>
<gene>
    <name evidence="15" type="ORF">UY72_C0038G0005</name>
</gene>
<dbReference type="GO" id="GO:0003723">
    <property type="term" value="F:RNA binding"/>
    <property type="evidence" value="ECO:0007669"/>
    <property type="project" value="UniProtKB-UniRule"/>
</dbReference>
<evidence type="ECO:0000256" key="13">
    <source>
        <dbReference type="RuleBase" id="RU003515"/>
    </source>
</evidence>
<evidence type="ECO:0000256" key="4">
    <source>
        <dbReference type="ARBA" id="ARBA00004496"/>
    </source>
</evidence>
<keyword evidence="8 12" id="KW-0479">Metal-binding</keyword>
<dbReference type="SUPFAM" id="SSF53098">
    <property type="entry name" value="Ribonuclease H-like"/>
    <property type="match status" value="1"/>
</dbReference>
<dbReference type="PROSITE" id="PS51975">
    <property type="entry name" value="RNASE_H_2"/>
    <property type="match status" value="1"/>
</dbReference>
<feature type="domain" description="RNase H type-2" evidence="14">
    <location>
        <begin position="19"/>
        <end position="222"/>
    </location>
</feature>
<evidence type="ECO:0000313" key="16">
    <source>
        <dbReference type="Proteomes" id="UP000034846"/>
    </source>
</evidence>
<keyword evidence="10 12" id="KW-0378">Hydrolase</keyword>
<dbReference type="EC" id="3.1.26.4" evidence="13"/>
<dbReference type="InterPro" id="IPR012337">
    <property type="entry name" value="RNaseH-like_sf"/>
</dbReference>
<evidence type="ECO:0000256" key="5">
    <source>
        <dbReference type="ARBA" id="ARBA00007383"/>
    </source>
</evidence>
<evidence type="ECO:0000256" key="8">
    <source>
        <dbReference type="ARBA" id="ARBA00022723"/>
    </source>
</evidence>
<dbReference type="GO" id="GO:0032299">
    <property type="term" value="C:ribonuclease H2 complex"/>
    <property type="evidence" value="ECO:0007669"/>
    <property type="project" value="TreeGrafter"/>
</dbReference>
<evidence type="ECO:0000256" key="6">
    <source>
        <dbReference type="ARBA" id="ARBA00022490"/>
    </source>
</evidence>
<dbReference type="InterPro" id="IPR001352">
    <property type="entry name" value="RNase_HII/HIII"/>
</dbReference>
<evidence type="ECO:0000256" key="3">
    <source>
        <dbReference type="ARBA" id="ARBA00004065"/>
    </source>
</evidence>
<proteinExistence type="inferred from homology"/>
<dbReference type="InterPro" id="IPR024567">
    <property type="entry name" value="RNase_HII/HIII_dom"/>
</dbReference>
<dbReference type="PATRIC" id="fig|1618989.3.peg.581"/>
<evidence type="ECO:0000256" key="11">
    <source>
        <dbReference type="ARBA" id="ARBA00023211"/>
    </source>
</evidence>
<comment type="subcellular location">
    <subcellularLocation>
        <location evidence="4">Cytoplasm</location>
    </subcellularLocation>
</comment>
<feature type="binding site" evidence="12">
    <location>
        <position position="130"/>
    </location>
    <ligand>
        <name>a divalent metal cation</name>
        <dbReference type="ChEBI" id="CHEBI:60240"/>
    </ligand>
</feature>
<dbReference type="PANTHER" id="PTHR10954:SF18">
    <property type="entry name" value="RIBONUCLEASE HII"/>
    <property type="match status" value="1"/>
</dbReference>
<accession>A0A0G1XED8</accession>